<evidence type="ECO:0000256" key="4">
    <source>
        <dbReference type="ARBA" id="ARBA00023136"/>
    </source>
</evidence>
<gene>
    <name evidence="7" type="primary">txxe 3854</name>
    <name evidence="7" type="ORF">TXXE_00030</name>
</gene>
<dbReference type="InterPro" id="IPR011547">
    <property type="entry name" value="SLC26A/SulP_dom"/>
</dbReference>
<dbReference type="Pfam" id="PF00916">
    <property type="entry name" value="Sulfate_transp"/>
    <property type="match status" value="1"/>
</dbReference>
<dbReference type="InterPro" id="IPR001902">
    <property type="entry name" value="SLC26A/SulP_fam"/>
</dbReference>
<reference evidence="7 8" key="1">
    <citation type="submission" date="2021-04" db="EMBL/GenBank/DDBJ databases">
        <authorList>
            <person name="Rakotoarivonina H."/>
        </authorList>
    </citation>
    <scope>NUCLEOTIDE SEQUENCE [LARGE SCALE GENOMIC DNA]</scope>
    <source>
        <strain evidence="7 8">XE</strain>
    </source>
</reference>
<evidence type="ECO:0000256" key="3">
    <source>
        <dbReference type="ARBA" id="ARBA00022989"/>
    </source>
</evidence>
<keyword evidence="4 5" id="KW-0472">Membrane</keyword>
<feature type="transmembrane region" description="Helical" evidence="5">
    <location>
        <begin position="164"/>
        <end position="186"/>
    </location>
</feature>
<dbReference type="Proteomes" id="UP000681526">
    <property type="component" value="Unassembled WGS sequence"/>
</dbReference>
<feature type="domain" description="SLC26A/SulP transporter" evidence="6">
    <location>
        <begin position="15"/>
        <end position="379"/>
    </location>
</feature>
<dbReference type="PANTHER" id="PTHR11814">
    <property type="entry name" value="SULFATE TRANSPORTER"/>
    <property type="match status" value="1"/>
</dbReference>
<accession>A0ABM8UZ30</accession>
<keyword evidence="3 5" id="KW-1133">Transmembrane helix</keyword>
<proteinExistence type="predicted"/>
<sequence length="434" mass="45094">MQPTDSTGGYGWEKFRRDLVSGIIVGLIAIPLGMAFAIASGVEPEYGLYTTVIAGMLISLLGGSRYQIGGPTGAFIPVLLAIVLEHGYERLLTAGLLAGILLVIMGLLKAGSIIAYIPKAVTVGFTAGIAVIIFTGQIGNFLGLQGMKQHEFFLQNIGEVLRRLPAASLESVCVASVCLAVMLILPRVTTKIPPALAGIAAATAVSLLLFDGRTATIESVYGAIPSSLPALALPDLSWGTIVTMLPSALLIAALGSIESLLSAVVADGMTGTRHNSNRELVGQGIANIVTPLFGGIPATGAIARTAANIRTGAASRMSGVIHGVVVLLVLVLLAPQASKIPLAAMAPVLMVVAWNMSERRAFKELLRKRSPESVVLVATFALTVFINLIAGVGCGLALVLLYRLREAVRRRGAVRTPAGAVADSVPLSRRRGRG</sequence>
<comment type="caution">
    <text evidence="7">The sequence shown here is derived from an EMBL/GenBank/DDBJ whole genome shotgun (WGS) entry which is preliminary data.</text>
</comment>
<feature type="transmembrane region" description="Helical" evidence="5">
    <location>
        <begin position="68"/>
        <end position="84"/>
    </location>
</feature>
<evidence type="ECO:0000256" key="2">
    <source>
        <dbReference type="ARBA" id="ARBA00022692"/>
    </source>
</evidence>
<feature type="transmembrane region" description="Helical" evidence="5">
    <location>
        <begin position="192"/>
        <end position="210"/>
    </location>
</feature>
<keyword evidence="8" id="KW-1185">Reference proteome</keyword>
<feature type="transmembrane region" description="Helical" evidence="5">
    <location>
        <begin position="123"/>
        <end position="143"/>
    </location>
</feature>
<evidence type="ECO:0000259" key="6">
    <source>
        <dbReference type="Pfam" id="PF00916"/>
    </source>
</evidence>
<evidence type="ECO:0000256" key="1">
    <source>
        <dbReference type="ARBA" id="ARBA00004141"/>
    </source>
</evidence>
<comment type="subcellular location">
    <subcellularLocation>
        <location evidence="1">Membrane</location>
        <topology evidence="1">Multi-pass membrane protein</topology>
    </subcellularLocation>
</comment>
<feature type="transmembrane region" description="Helical" evidence="5">
    <location>
        <begin position="91"/>
        <end position="117"/>
    </location>
</feature>
<organism evidence="7 8">
    <name type="scientific">Thermobacillus xylanilyticus</name>
    <dbReference type="NCBI Taxonomy" id="76633"/>
    <lineage>
        <taxon>Bacteria</taxon>
        <taxon>Bacillati</taxon>
        <taxon>Bacillota</taxon>
        <taxon>Bacilli</taxon>
        <taxon>Bacillales</taxon>
        <taxon>Paenibacillaceae</taxon>
        <taxon>Thermobacillus</taxon>
    </lineage>
</organism>
<evidence type="ECO:0000313" key="7">
    <source>
        <dbReference type="EMBL" id="CAG5076152.1"/>
    </source>
</evidence>
<protein>
    <submittedName>
        <fullName evidence="7">Sulfate transporter ychM</fullName>
    </submittedName>
</protein>
<keyword evidence="2 5" id="KW-0812">Transmembrane</keyword>
<feature type="transmembrane region" description="Helical" evidence="5">
    <location>
        <begin position="377"/>
        <end position="402"/>
    </location>
</feature>
<feature type="transmembrane region" description="Helical" evidence="5">
    <location>
        <begin position="20"/>
        <end position="39"/>
    </location>
</feature>
<dbReference type="EMBL" id="CAJRAY010000001">
    <property type="protein sequence ID" value="CAG5076152.1"/>
    <property type="molecule type" value="Genomic_DNA"/>
</dbReference>
<evidence type="ECO:0000313" key="8">
    <source>
        <dbReference type="Proteomes" id="UP000681526"/>
    </source>
</evidence>
<name>A0ABM8UZ30_THEXY</name>
<evidence type="ECO:0000256" key="5">
    <source>
        <dbReference type="SAM" id="Phobius"/>
    </source>
</evidence>